<name>A0A0V8GGH1_9BACL</name>
<feature type="transmembrane region" description="Helical" evidence="6">
    <location>
        <begin position="350"/>
        <end position="372"/>
    </location>
</feature>
<dbReference type="RefSeq" id="WP_058265185.1">
    <property type="nucleotide sequence ID" value="NZ_FMYN01000002.1"/>
</dbReference>
<dbReference type="AlphaFoldDB" id="A0A0V8GGH1"/>
<feature type="transmembrane region" description="Helical" evidence="6">
    <location>
        <begin position="378"/>
        <end position="398"/>
    </location>
</feature>
<dbReference type="Proteomes" id="UP000053797">
    <property type="component" value="Unassembled WGS sequence"/>
</dbReference>
<dbReference type="EMBL" id="LNQL01000002">
    <property type="protein sequence ID" value="KSU49376.1"/>
    <property type="molecule type" value="Genomic_DNA"/>
</dbReference>
<evidence type="ECO:0000256" key="5">
    <source>
        <dbReference type="ARBA" id="ARBA00023136"/>
    </source>
</evidence>
<comment type="subcellular location">
    <subcellularLocation>
        <location evidence="1">Cell membrane</location>
        <topology evidence="1">Multi-pass membrane protein</topology>
    </subcellularLocation>
</comment>
<gene>
    <name evidence="7" type="ORF">AS033_08395</name>
</gene>
<accession>A0A0V8GGH1</accession>
<dbReference type="InterPro" id="IPR011701">
    <property type="entry name" value="MFS"/>
</dbReference>
<dbReference type="SUPFAM" id="SSF103473">
    <property type="entry name" value="MFS general substrate transporter"/>
    <property type="match status" value="1"/>
</dbReference>
<organism evidence="7 8">
    <name type="scientific">Exiguobacterium indicum</name>
    <dbReference type="NCBI Taxonomy" id="296995"/>
    <lineage>
        <taxon>Bacteria</taxon>
        <taxon>Bacillati</taxon>
        <taxon>Bacillota</taxon>
        <taxon>Bacilli</taxon>
        <taxon>Bacillales</taxon>
        <taxon>Bacillales Family XII. Incertae Sedis</taxon>
        <taxon>Exiguobacterium</taxon>
    </lineage>
</organism>
<dbReference type="GeneID" id="90836237"/>
<evidence type="ECO:0000256" key="2">
    <source>
        <dbReference type="ARBA" id="ARBA00022475"/>
    </source>
</evidence>
<dbReference type="InterPro" id="IPR036259">
    <property type="entry name" value="MFS_trans_sf"/>
</dbReference>
<feature type="transmembrane region" description="Helical" evidence="6">
    <location>
        <begin position="216"/>
        <end position="241"/>
    </location>
</feature>
<dbReference type="PANTHER" id="PTHR23513">
    <property type="entry name" value="INTEGRAL MEMBRANE EFFLUX PROTEIN-RELATED"/>
    <property type="match status" value="1"/>
</dbReference>
<feature type="transmembrane region" description="Helical" evidence="6">
    <location>
        <begin position="37"/>
        <end position="58"/>
    </location>
</feature>
<dbReference type="GO" id="GO:0005886">
    <property type="term" value="C:plasma membrane"/>
    <property type="evidence" value="ECO:0007669"/>
    <property type="project" value="UniProtKB-SubCell"/>
</dbReference>
<keyword evidence="5 6" id="KW-0472">Membrane</keyword>
<dbReference type="CDD" id="cd06173">
    <property type="entry name" value="MFS_MefA_like"/>
    <property type="match status" value="1"/>
</dbReference>
<dbReference type="Pfam" id="PF07690">
    <property type="entry name" value="MFS_1"/>
    <property type="match status" value="1"/>
</dbReference>
<dbReference type="GO" id="GO:0022857">
    <property type="term" value="F:transmembrane transporter activity"/>
    <property type="evidence" value="ECO:0007669"/>
    <property type="project" value="InterPro"/>
</dbReference>
<evidence type="ECO:0000313" key="7">
    <source>
        <dbReference type="EMBL" id="KSU49376.1"/>
    </source>
</evidence>
<reference evidence="7 8" key="1">
    <citation type="journal article" date="2015" name="Int. J. Syst. Evol. Microbiol.">
        <title>Exiguobacterium enclense sp. nov., isolated from sediment.</title>
        <authorList>
            <person name="Dastager S.G."/>
            <person name="Mawlankar R."/>
            <person name="Sonalkar V.V."/>
            <person name="Thorat M.N."/>
            <person name="Mual P."/>
            <person name="Verma A."/>
            <person name="Krishnamurthi S."/>
            <person name="Tang S.K."/>
            <person name="Li W.J."/>
        </authorList>
    </citation>
    <scope>NUCLEOTIDE SEQUENCE [LARGE SCALE GENOMIC DNA]</scope>
    <source>
        <strain evidence="7 8">NIO-1109</strain>
    </source>
</reference>
<keyword evidence="4 6" id="KW-1133">Transmembrane helix</keyword>
<comment type="caution">
    <text evidence="7">The sequence shown here is derived from an EMBL/GenBank/DDBJ whole genome shotgun (WGS) entry which is preliminary data.</text>
</comment>
<proteinExistence type="predicted"/>
<feature type="transmembrane region" description="Helical" evidence="6">
    <location>
        <begin position="9"/>
        <end position="31"/>
    </location>
</feature>
<evidence type="ECO:0000256" key="4">
    <source>
        <dbReference type="ARBA" id="ARBA00022989"/>
    </source>
</evidence>
<evidence type="ECO:0000313" key="8">
    <source>
        <dbReference type="Proteomes" id="UP000053797"/>
    </source>
</evidence>
<dbReference type="PANTHER" id="PTHR23513:SF6">
    <property type="entry name" value="MAJOR FACILITATOR SUPERFAMILY ASSOCIATED DOMAIN-CONTAINING PROTEIN"/>
    <property type="match status" value="1"/>
</dbReference>
<protein>
    <submittedName>
        <fullName evidence="7">MFS transporter</fullName>
    </submittedName>
</protein>
<keyword evidence="2" id="KW-1003">Cell membrane</keyword>
<evidence type="ECO:0000256" key="6">
    <source>
        <dbReference type="SAM" id="Phobius"/>
    </source>
</evidence>
<evidence type="ECO:0000256" key="1">
    <source>
        <dbReference type="ARBA" id="ARBA00004651"/>
    </source>
</evidence>
<evidence type="ECO:0000256" key="3">
    <source>
        <dbReference type="ARBA" id="ARBA00022692"/>
    </source>
</evidence>
<keyword evidence="3 6" id="KW-0812">Transmembrane</keyword>
<sequence length="422" mass="46082">MSFNLKRVLFGKFCSLFAASLFTFVAGLTVLRETSSGFQFALVLLAGSVPRILLSPVAGVLADRWNRKRIIVMTESLSALVLFGLLLYSLQAPLHTVHYIVASVLLTSLSTFLSVTLSSSLPRLVEEDELQRGNALFSTIQSTSTITAPLVAGLLIATVSITQFLILPFLLFASAAWWNSRLRFLAVDTSPLATTDTPSFVSEFKEGYRYLFRQPVLTTLVLMAIVLNFFFVAFEILLPIILLDRLQFTPFRFGLVESALGAGLLVASLLLALPRFTVKRPLRTIFESLFLIASCYALPALALLGYVPSALLLPFFMILLFIDGMLVLRMNIPLQLIVQKQTDPAYLGRVIGVLESIAMAMMPIGTLLFGLLSDHVSIIVLLGVGTVGLFGAASFGFLRLRNDILSESIPVADAKNTSSLTS</sequence>
<feature type="transmembrane region" description="Helical" evidence="6">
    <location>
        <begin position="253"/>
        <end position="273"/>
    </location>
</feature>
<dbReference type="OrthoDB" id="9775268at2"/>
<feature type="transmembrane region" description="Helical" evidence="6">
    <location>
        <begin position="285"/>
        <end position="304"/>
    </location>
</feature>
<feature type="transmembrane region" description="Helical" evidence="6">
    <location>
        <begin position="161"/>
        <end position="178"/>
    </location>
</feature>
<dbReference type="Gene3D" id="1.20.1250.20">
    <property type="entry name" value="MFS general substrate transporter like domains"/>
    <property type="match status" value="1"/>
</dbReference>
<feature type="transmembrane region" description="Helical" evidence="6">
    <location>
        <begin position="310"/>
        <end position="329"/>
    </location>
</feature>
<feature type="transmembrane region" description="Helical" evidence="6">
    <location>
        <begin position="70"/>
        <end position="90"/>
    </location>
</feature>